<organism evidence="1 2">
    <name type="scientific">Mesobacillus foraminis</name>
    <dbReference type="NCBI Taxonomy" id="279826"/>
    <lineage>
        <taxon>Bacteria</taxon>
        <taxon>Bacillati</taxon>
        <taxon>Bacillota</taxon>
        <taxon>Bacilli</taxon>
        <taxon>Bacillales</taxon>
        <taxon>Bacillaceae</taxon>
        <taxon>Mesobacillus</taxon>
    </lineage>
</organism>
<dbReference type="AlphaFoldDB" id="A0A4R2B815"/>
<keyword evidence="2" id="KW-1185">Reference proteome</keyword>
<protein>
    <submittedName>
        <fullName evidence="1">Uncharacterized protein</fullName>
    </submittedName>
</protein>
<proteinExistence type="predicted"/>
<comment type="caution">
    <text evidence="1">The sequence shown here is derived from an EMBL/GenBank/DDBJ whole genome shotgun (WGS) entry which is preliminary data.</text>
</comment>
<sequence length="158" mass="18014">MEVMIGVEAAALISEIPEFEELMNSDCNVIERFGTIYIYRDLQAAINACDVLIDAELYENMHTFIKHANGKPGECFFDCGFSDGSNVYLFKDLLFAFYLEGDDELQVKMAKEQIEEHLVFETVLHGVNVLYAEKQFDSLVKGIARAYNCEARFLDLDK</sequence>
<dbReference type="EMBL" id="SLVV01000009">
    <property type="protein sequence ID" value="TCN22878.1"/>
    <property type="molecule type" value="Genomic_DNA"/>
</dbReference>
<dbReference type="Proteomes" id="UP000295689">
    <property type="component" value="Unassembled WGS sequence"/>
</dbReference>
<evidence type="ECO:0000313" key="1">
    <source>
        <dbReference type="EMBL" id="TCN22878.1"/>
    </source>
</evidence>
<name>A0A4R2B815_9BACI</name>
<reference evidence="1 2" key="1">
    <citation type="journal article" date="2015" name="Stand. Genomic Sci.">
        <title>Genomic Encyclopedia of Bacterial and Archaeal Type Strains, Phase III: the genomes of soil and plant-associated and newly described type strains.</title>
        <authorList>
            <person name="Whitman W.B."/>
            <person name="Woyke T."/>
            <person name="Klenk H.P."/>
            <person name="Zhou Y."/>
            <person name="Lilburn T.G."/>
            <person name="Beck B.J."/>
            <person name="De Vos P."/>
            <person name="Vandamme P."/>
            <person name="Eisen J.A."/>
            <person name="Garrity G."/>
            <person name="Hugenholtz P."/>
            <person name="Kyrpides N.C."/>
        </authorList>
    </citation>
    <scope>NUCLEOTIDE SEQUENCE [LARGE SCALE GENOMIC DNA]</scope>
    <source>
        <strain evidence="1 2">CV53</strain>
    </source>
</reference>
<gene>
    <name evidence="1" type="ORF">EV146_10931</name>
</gene>
<accession>A0A4R2B815</accession>
<dbReference type="RefSeq" id="WP_132008582.1">
    <property type="nucleotide sequence ID" value="NZ_JABUHM010000008.1"/>
</dbReference>
<evidence type="ECO:0000313" key="2">
    <source>
        <dbReference type="Proteomes" id="UP000295689"/>
    </source>
</evidence>